<gene>
    <name evidence="2" type="ORF">ACFYY5_28680</name>
</gene>
<dbReference type="EMBL" id="JBIATK010000012">
    <property type="protein sequence ID" value="MFF4026834.1"/>
    <property type="molecule type" value="Genomic_DNA"/>
</dbReference>
<comment type="caution">
    <text evidence="2">The sequence shown here is derived from an EMBL/GenBank/DDBJ whole genome shotgun (WGS) entry which is preliminary data.</text>
</comment>
<reference evidence="2 3" key="1">
    <citation type="submission" date="2024-10" db="EMBL/GenBank/DDBJ databases">
        <title>The Natural Products Discovery Center: Release of the First 8490 Sequenced Strains for Exploring Actinobacteria Biosynthetic Diversity.</title>
        <authorList>
            <person name="Kalkreuter E."/>
            <person name="Kautsar S.A."/>
            <person name="Yang D."/>
            <person name="Bader C.D."/>
            <person name="Teijaro C.N."/>
            <person name="Fluegel L."/>
            <person name="Davis C.M."/>
            <person name="Simpson J.R."/>
            <person name="Lauterbach L."/>
            <person name="Steele A.D."/>
            <person name="Gui C."/>
            <person name="Meng S."/>
            <person name="Li G."/>
            <person name="Viehrig K."/>
            <person name="Ye F."/>
            <person name="Su P."/>
            <person name="Kiefer A.F."/>
            <person name="Nichols A."/>
            <person name="Cepeda A.J."/>
            <person name="Yan W."/>
            <person name="Fan B."/>
            <person name="Jiang Y."/>
            <person name="Adhikari A."/>
            <person name="Zheng C.-J."/>
            <person name="Schuster L."/>
            <person name="Cowan T.M."/>
            <person name="Smanski M.J."/>
            <person name="Chevrette M.G."/>
            <person name="De Carvalho L.P.S."/>
            <person name="Shen B."/>
        </authorList>
    </citation>
    <scope>NUCLEOTIDE SEQUENCE [LARGE SCALE GENOMIC DNA]</scope>
    <source>
        <strain evidence="2 3">NPDC001867</strain>
    </source>
</reference>
<organism evidence="2 3">
    <name type="scientific">Nocardia elegans</name>
    <dbReference type="NCBI Taxonomy" id="300029"/>
    <lineage>
        <taxon>Bacteria</taxon>
        <taxon>Bacillati</taxon>
        <taxon>Actinomycetota</taxon>
        <taxon>Actinomycetes</taxon>
        <taxon>Mycobacteriales</taxon>
        <taxon>Nocardiaceae</taxon>
        <taxon>Nocardia</taxon>
    </lineage>
</organism>
<protein>
    <submittedName>
        <fullName evidence="2">Uncharacterized protein</fullName>
    </submittedName>
</protein>
<name>A0ABW6TL29_9NOCA</name>
<dbReference type="Proteomes" id="UP001602089">
    <property type="component" value="Unassembled WGS sequence"/>
</dbReference>
<evidence type="ECO:0000256" key="1">
    <source>
        <dbReference type="SAM" id="MobiDB-lite"/>
    </source>
</evidence>
<feature type="compositionally biased region" description="Basic and acidic residues" evidence="1">
    <location>
        <begin position="59"/>
        <end position="74"/>
    </location>
</feature>
<evidence type="ECO:0000313" key="2">
    <source>
        <dbReference type="EMBL" id="MFF4026834.1"/>
    </source>
</evidence>
<accession>A0ABW6TL29</accession>
<feature type="region of interest" description="Disordered" evidence="1">
    <location>
        <begin position="40"/>
        <end position="90"/>
    </location>
</feature>
<dbReference type="RefSeq" id="WP_195023714.1">
    <property type="nucleotide sequence ID" value="NZ_JADLPS010000019.1"/>
</dbReference>
<sequence>MRTDALLALALRENLLHQRRGISVGLARIPLDRRGQHHHGMSIGVGVTGVPQLSPVGCRHPDDGPDQRRPEPRPSHPTPPPPLLVSTGRRTRVAGDLFFTQRC</sequence>
<proteinExistence type="predicted"/>
<keyword evidence="3" id="KW-1185">Reference proteome</keyword>
<evidence type="ECO:0000313" key="3">
    <source>
        <dbReference type="Proteomes" id="UP001602089"/>
    </source>
</evidence>